<organism evidence="5 6">
    <name type="scientific">Paenibacillus athensensis</name>
    <dbReference type="NCBI Taxonomy" id="1967502"/>
    <lineage>
        <taxon>Bacteria</taxon>
        <taxon>Bacillati</taxon>
        <taxon>Bacillota</taxon>
        <taxon>Bacilli</taxon>
        <taxon>Bacillales</taxon>
        <taxon>Paenibacillaceae</taxon>
        <taxon>Paenibacillus</taxon>
    </lineage>
</organism>
<comment type="caution">
    <text evidence="5">The sequence shown here is derived from an EMBL/GenBank/DDBJ whole genome shotgun (WGS) entry which is preliminary data.</text>
</comment>
<dbReference type="AlphaFoldDB" id="A0A4Y8Q3P5"/>
<dbReference type="RefSeq" id="WP_134751913.1">
    <property type="nucleotide sequence ID" value="NZ_MYFO02000002.1"/>
</dbReference>
<keyword evidence="1" id="KW-0547">Nucleotide-binding</keyword>
<dbReference type="EMBL" id="MYFO01000009">
    <property type="protein sequence ID" value="TFE88565.1"/>
    <property type="molecule type" value="Genomic_DNA"/>
</dbReference>
<evidence type="ECO:0000313" key="5">
    <source>
        <dbReference type="EMBL" id="TFE88565.1"/>
    </source>
</evidence>
<feature type="domain" description="ABC transporter" evidence="4">
    <location>
        <begin position="6"/>
        <end position="237"/>
    </location>
</feature>
<protein>
    <submittedName>
        <fullName evidence="5">Multidrug ABC transporter ATP-binding protein</fullName>
    </submittedName>
</protein>
<dbReference type="InterPro" id="IPR027417">
    <property type="entry name" value="P-loop_NTPase"/>
</dbReference>
<dbReference type="InterPro" id="IPR017871">
    <property type="entry name" value="ABC_transporter-like_CS"/>
</dbReference>
<evidence type="ECO:0000313" key="6">
    <source>
        <dbReference type="Proteomes" id="UP000298246"/>
    </source>
</evidence>
<sequence length="268" mass="28946">MNAPVVSVNALSKRFGSFQAVDAISFEVAPGECFGLLGPNGAGKSTTIKMMTTLLRPSAGVICIGGFDAARHPARVRERIGYVPQAISVDGVLTGYENLEVMGKLFGLSRQERSERIADVLAMLDLEDAAGRKASTYSGGMIRRLEIGQAILHRPDVLFLDEPTVGLDPVARKAVWAYIEQLREQFGMSIVLTTHYMDEADAMCSRLAIMSKGRMAALGTVDELKAQTGLEDASMDDVFAFFAGSFDSTQQGGMKDAARSRRTARRLG</sequence>
<dbReference type="Proteomes" id="UP000298246">
    <property type="component" value="Unassembled WGS sequence"/>
</dbReference>
<dbReference type="OrthoDB" id="9804819at2"/>
<reference evidence="5 6" key="1">
    <citation type="submission" date="2017-03" db="EMBL/GenBank/DDBJ databases">
        <title>Isolation of Levoglucosan Utilizing Bacteria.</title>
        <authorList>
            <person name="Arya A.S."/>
        </authorList>
    </citation>
    <scope>NUCLEOTIDE SEQUENCE [LARGE SCALE GENOMIC DNA]</scope>
    <source>
        <strain evidence="5 6">MEC069</strain>
    </source>
</reference>
<dbReference type="PROSITE" id="PS50893">
    <property type="entry name" value="ABC_TRANSPORTER_2"/>
    <property type="match status" value="1"/>
</dbReference>
<dbReference type="SUPFAM" id="SSF52540">
    <property type="entry name" value="P-loop containing nucleoside triphosphate hydrolases"/>
    <property type="match status" value="1"/>
</dbReference>
<dbReference type="PANTHER" id="PTHR43582">
    <property type="entry name" value="LINEARMYCIN RESISTANCE ATP-BINDING PROTEIN LNRL"/>
    <property type="match status" value="1"/>
</dbReference>
<keyword evidence="6" id="KW-1185">Reference proteome</keyword>
<dbReference type="Pfam" id="PF00005">
    <property type="entry name" value="ABC_tran"/>
    <property type="match status" value="1"/>
</dbReference>
<dbReference type="InterPro" id="IPR003593">
    <property type="entry name" value="AAA+_ATPase"/>
</dbReference>
<gene>
    <name evidence="5" type="ORF">B5M42_08920</name>
</gene>
<dbReference type="GO" id="GO:0016887">
    <property type="term" value="F:ATP hydrolysis activity"/>
    <property type="evidence" value="ECO:0007669"/>
    <property type="project" value="InterPro"/>
</dbReference>
<keyword evidence="2 5" id="KW-0067">ATP-binding</keyword>
<evidence type="ECO:0000259" key="4">
    <source>
        <dbReference type="PROSITE" id="PS50893"/>
    </source>
</evidence>
<dbReference type="InterPro" id="IPR003439">
    <property type="entry name" value="ABC_transporter-like_ATP-bd"/>
</dbReference>
<feature type="region of interest" description="Disordered" evidence="3">
    <location>
        <begin position="249"/>
        <end position="268"/>
    </location>
</feature>
<evidence type="ECO:0000256" key="3">
    <source>
        <dbReference type="SAM" id="MobiDB-lite"/>
    </source>
</evidence>
<dbReference type="PROSITE" id="PS00211">
    <property type="entry name" value="ABC_TRANSPORTER_1"/>
    <property type="match status" value="1"/>
</dbReference>
<dbReference type="Gene3D" id="3.40.50.300">
    <property type="entry name" value="P-loop containing nucleotide triphosphate hydrolases"/>
    <property type="match status" value="1"/>
</dbReference>
<dbReference type="SMART" id="SM00382">
    <property type="entry name" value="AAA"/>
    <property type="match status" value="1"/>
</dbReference>
<dbReference type="GO" id="GO:0005524">
    <property type="term" value="F:ATP binding"/>
    <property type="evidence" value="ECO:0007669"/>
    <property type="project" value="UniProtKB-KW"/>
</dbReference>
<accession>A0A4Y8Q3P5</accession>
<dbReference type="PANTHER" id="PTHR43582:SF2">
    <property type="entry name" value="LINEARMYCIN RESISTANCE ATP-BINDING PROTEIN LNRL"/>
    <property type="match status" value="1"/>
</dbReference>
<evidence type="ECO:0000256" key="1">
    <source>
        <dbReference type="ARBA" id="ARBA00022741"/>
    </source>
</evidence>
<proteinExistence type="predicted"/>
<name>A0A4Y8Q3P5_9BACL</name>
<evidence type="ECO:0000256" key="2">
    <source>
        <dbReference type="ARBA" id="ARBA00022840"/>
    </source>
</evidence>